<sequence length="211" mass="23486">MPRLSEQKRAVLESMTRDALYEAALSILEAEGWMGLTMEKLAQRAGVAKGTVYNYFADKKEVVFFVLKRNGEALTREMEEIRMLGLDPAAELQRVLESLVLGIHRHRNVIAAVIRVVEENPELHSLHGPGSKNHPMRQAREAVLKVLTRGVECGTFRSFDPGLMEDLIHGILMSLGRMFGIGAFDGNPEVISEMVKDLVLHGILPRKGTDA</sequence>
<evidence type="ECO:0000256" key="3">
    <source>
        <dbReference type="ARBA" id="ARBA00023163"/>
    </source>
</evidence>
<dbReference type="STRING" id="584708.Apau_0536"/>
<dbReference type="InterPro" id="IPR001647">
    <property type="entry name" value="HTH_TetR"/>
</dbReference>
<dbReference type="GO" id="GO:0003700">
    <property type="term" value="F:DNA-binding transcription factor activity"/>
    <property type="evidence" value="ECO:0007669"/>
    <property type="project" value="TreeGrafter"/>
</dbReference>
<organism evidence="7 8">
    <name type="scientific">Aminomonas paucivorans DSM 12260</name>
    <dbReference type="NCBI Taxonomy" id="584708"/>
    <lineage>
        <taxon>Bacteria</taxon>
        <taxon>Thermotogati</taxon>
        <taxon>Synergistota</taxon>
        <taxon>Synergistia</taxon>
        <taxon>Synergistales</taxon>
        <taxon>Synergistaceae</taxon>
        <taxon>Aminomonas</taxon>
    </lineage>
</organism>
<dbReference type="Proteomes" id="UP000005096">
    <property type="component" value="Chromosome"/>
</dbReference>
<accession>E3D0F1</accession>
<dbReference type="SUPFAM" id="SSF46689">
    <property type="entry name" value="Homeodomain-like"/>
    <property type="match status" value="1"/>
</dbReference>
<keyword evidence="1" id="KW-0805">Transcription regulation</keyword>
<dbReference type="PaxDb" id="584708-Apau_0536"/>
<dbReference type="PRINTS" id="PR00455">
    <property type="entry name" value="HTHTETR"/>
</dbReference>
<gene>
    <name evidence="7" type="ORF">Apau_0536</name>
</gene>
<dbReference type="EMBL" id="CM001022">
    <property type="protein sequence ID" value="EFQ22970.1"/>
    <property type="molecule type" value="Genomic_DNA"/>
</dbReference>
<dbReference type="InterPro" id="IPR001387">
    <property type="entry name" value="Cro/C1-type_HTH"/>
</dbReference>
<name>E3D0F1_9BACT</name>
<dbReference type="Pfam" id="PF00440">
    <property type="entry name" value="TetR_N"/>
    <property type="match status" value="1"/>
</dbReference>
<dbReference type="InterPro" id="IPR050109">
    <property type="entry name" value="HTH-type_TetR-like_transc_reg"/>
</dbReference>
<evidence type="ECO:0000256" key="1">
    <source>
        <dbReference type="ARBA" id="ARBA00023015"/>
    </source>
</evidence>
<dbReference type="OrthoDB" id="9785164at2"/>
<feature type="DNA-binding region" description="H-T-H motif" evidence="4">
    <location>
        <begin position="37"/>
        <end position="56"/>
    </location>
</feature>
<dbReference type="HOGENOM" id="CLU_069356_12_2_0"/>
<keyword evidence="3" id="KW-0804">Transcription</keyword>
<evidence type="ECO:0000259" key="5">
    <source>
        <dbReference type="PROSITE" id="PS50943"/>
    </source>
</evidence>
<dbReference type="RefSeq" id="WP_006300124.1">
    <property type="nucleotide sequence ID" value="NZ_CM001022.1"/>
</dbReference>
<dbReference type="GO" id="GO:0000976">
    <property type="term" value="F:transcription cis-regulatory region binding"/>
    <property type="evidence" value="ECO:0007669"/>
    <property type="project" value="TreeGrafter"/>
</dbReference>
<dbReference type="PROSITE" id="PS50977">
    <property type="entry name" value="HTH_TETR_2"/>
    <property type="match status" value="1"/>
</dbReference>
<dbReference type="InterPro" id="IPR009057">
    <property type="entry name" value="Homeodomain-like_sf"/>
</dbReference>
<dbReference type="InterPro" id="IPR036271">
    <property type="entry name" value="Tet_transcr_reg_TetR-rel_C_sf"/>
</dbReference>
<dbReference type="PANTHER" id="PTHR30055:SF234">
    <property type="entry name" value="HTH-TYPE TRANSCRIPTIONAL REGULATOR BETI"/>
    <property type="match status" value="1"/>
</dbReference>
<keyword evidence="2 4" id="KW-0238">DNA-binding</keyword>
<evidence type="ECO:0000313" key="8">
    <source>
        <dbReference type="Proteomes" id="UP000005096"/>
    </source>
</evidence>
<dbReference type="PANTHER" id="PTHR30055">
    <property type="entry name" value="HTH-TYPE TRANSCRIPTIONAL REGULATOR RUTR"/>
    <property type="match status" value="1"/>
</dbReference>
<dbReference type="PROSITE" id="PS50943">
    <property type="entry name" value="HTH_CROC1"/>
    <property type="match status" value="1"/>
</dbReference>
<feature type="domain" description="HTH cro/C1-type" evidence="5">
    <location>
        <begin position="35"/>
        <end position="81"/>
    </location>
</feature>
<proteinExistence type="predicted"/>
<dbReference type="Gene3D" id="1.10.10.60">
    <property type="entry name" value="Homeodomain-like"/>
    <property type="match status" value="1"/>
</dbReference>
<evidence type="ECO:0000313" key="7">
    <source>
        <dbReference type="EMBL" id="EFQ22970.1"/>
    </source>
</evidence>
<evidence type="ECO:0000259" key="6">
    <source>
        <dbReference type="PROSITE" id="PS50977"/>
    </source>
</evidence>
<feature type="domain" description="HTH tetR-type" evidence="6">
    <location>
        <begin position="14"/>
        <end position="74"/>
    </location>
</feature>
<dbReference type="Gene3D" id="1.10.357.10">
    <property type="entry name" value="Tetracycline Repressor, domain 2"/>
    <property type="match status" value="1"/>
</dbReference>
<dbReference type="SUPFAM" id="SSF48498">
    <property type="entry name" value="Tetracyclin repressor-like, C-terminal domain"/>
    <property type="match status" value="1"/>
</dbReference>
<evidence type="ECO:0000256" key="2">
    <source>
        <dbReference type="ARBA" id="ARBA00023125"/>
    </source>
</evidence>
<dbReference type="AlphaFoldDB" id="E3D0F1"/>
<dbReference type="eggNOG" id="COG1309">
    <property type="taxonomic scope" value="Bacteria"/>
</dbReference>
<reference evidence="7 8" key="1">
    <citation type="journal article" date="2010" name="Stand. Genomic Sci.">
        <title>Non-contiguous finished genome sequence of Aminomonas paucivorans type strain (GLU-3).</title>
        <authorList>
            <person name="Pitluck S."/>
            <person name="Yasawong M."/>
            <person name="Held B."/>
            <person name="Lapidus A."/>
            <person name="Nolan M."/>
            <person name="Copeland A."/>
            <person name="Lucas S."/>
            <person name="Del Rio T.G."/>
            <person name="Tice H."/>
            <person name="Cheng J.F."/>
            <person name="Chertkov O."/>
            <person name="Goodwin L."/>
            <person name="Tapia R."/>
            <person name="Han C."/>
            <person name="Liolios K."/>
            <person name="Ivanova N."/>
            <person name="Mavromatis K."/>
            <person name="Ovchinnikova G."/>
            <person name="Pati A."/>
            <person name="Chen A."/>
            <person name="Palaniappan K."/>
            <person name="Land M."/>
            <person name="Hauser L."/>
            <person name="Chang Y.J."/>
            <person name="Jeffries C.D."/>
            <person name="Pukall R."/>
            <person name="Spring S."/>
            <person name="Rohde M."/>
            <person name="Sikorski J."/>
            <person name="Goker M."/>
            <person name="Woyke T."/>
            <person name="Bristow J."/>
            <person name="Eisen J.A."/>
            <person name="Markowitz V."/>
            <person name="Hugenholtz P."/>
            <person name="Kyrpides N.C."/>
            <person name="Klenk H.P."/>
        </authorList>
    </citation>
    <scope>NUCLEOTIDE SEQUENCE [LARGE SCALE GENOMIC DNA]</scope>
    <source>
        <strain evidence="7 8">DSM 12260</strain>
    </source>
</reference>
<protein>
    <submittedName>
        <fullName evidence="7">Transcriptional regulator, TetR family</fullName>
    </submittedName>
</protein>
<keyword evidence="8" id="KW-1185">Reference proteome</keyword>
<evidence type="ECO:0000256" key="4">
    <source>
        <dbReference type="PROSITE-ProRule" id="PRU00335"/>
    </source>
</evidence>